<gene>
    <name evidence="7" type="ORF">E4Z66_03135</name>
</gene>
<comment type="caution">
    <text evidence="5">Lacks conserved residue(s) required for the propagation of feature annotation.</text>
</comment>
<dbReference type="OrthoDB" id="9810297at2"/>
<dbReference type="InterPro" id="IPR023267">
    <property type="entry name" value="RCMT"/>
</dbReference>
<accession>A0A4S4NG61</accession>
<dbReference type="PROSITE" id="PS51686">
    <property type="entry name" value="SAM_MT_RSMB_NOP"/>
    <property type="match status" value="1"/>
</dbReference>
<dbReference type="PRINTS" id="PR02008">
    <property type="entry name" value="RCMTFAMILY"/>
</dbReference>
<dbReference type="AlphaFoldDB" id="A0A4S4NG61"/>
<keyword evidence="4 5" id="KW-0694">RNA-binding</keyword>
<keyword evidence="1 5" id="KW-0489">Methyltransferase</keyword>
<evidence type="ECO:0000259" key="6">
    <source>
        <dbReference type="PROSITE" id="PS51686"/>
    </source>
</evidence>
<feature type="binding site" evidence="5">
    <location>
        <position position="292"/>
    </location>
    <ligand>
        <name>S-adenosyl-L-methionine</name>
        <dbReference type="ChEBI" id="CHEBI:59789"/>
    </ligand>
</feature>
<dbReference type="InterPro" id="IPR054728">
    <property type="entry name" value="RsmB-like_ferredoxin"/>
</dbReference>
<feature type="active site" description="Nucleophile" evidence="5">
    <location>
        <position position="345"/>
    </location>
</feature>
<protein>
    <submittedName>
        <fullName evidence="7">RsmB/NOP family class I SAM-dependent RNA methyltransferase</fullName>
    </submittedName>
</protein>
<dbReference type="GO" id="GO:0008173">
    <property type="term" value="F:RNA methyltransferase activity"/>
    <property type="evidence" value="ECO:0007669"/>
    <property type="project" value="InterPro"/>
</dbReference>
<evidence type="ECO:0000256" key="2">
    <source>
        <dbReference type="ARBA" id="ARBA00022679"/>
    </source>
</evidence>
<dbReference type="GO" id="GO:0001510">
    <property type="term" value="P:RNA methylation"/>
    <property type="evidence" value="ECO:0007669"/>
    <property type="project" value="InterPro"/>
</dbReference>
<dbReference type="InterPro" id="IPR001678">
    <property type="entry name" value="MeTrfase_RsmB-F_NOP2_dom"/>
</dbReference>
<dbReference type="InterPro" id="IPR029063">
    <property type="entry name" value="SAM-dependent_MTases_sf"/>
</dbReference>
<dbReference type="Proteomes" id="UP000306602">
    <property type="component" value="Unassembled WGS sequence"/>
</dbReference>
<dbReference type="InterPro" id="IPR049560">
    <property type="entry name" value="MeTrfase_RsmB-F_NOP2_cat"/>
</dbReference>
<dbReference type="Gene3D" id="3.30.70.1170">
    <property type="entry name" value="Sun protein, domain 3"/>
    <property type="match status" value="1"/>
</dbReference>
<reference evidence="7 8" key="1">
    <citation type="submission" date="2019-04" db="EMBL/GenBank/DDBJ databases">
        <title>Shimia ponticola sp. nov., isolated from seawater.</title>
        <authorList>
            <person name="Kim Y.-O."/>
            <person name="Yoon J.-H."/>
        </authorList>
    </citation>
    <scope>NUCLEOTIDE SEQUENCE [LARGE SCALE GENOMIC DNA]</scope>
    <source>
        <strain evidence="7 8">MYP11</strain>
    </source>
</reference>
<comment type="similarity">
    <text evidence="5">Belongs to the class I-like SAM-binding methyltransferase superfamily. RsmB/NOP family.</text>
</comment>
<keyword evidence="8" id="KW-1185">Reference proteome</keyword>
<feature type="domain" description="SAM-dependent MTase RsmB/NOP-type" evidence="6">
    <location>
        <begin position="139"/>
        <end position="395"/>
    </location>
</feature>
<dbReference type="Pfam" id="PF01189">
    <property type="entry name" value="Methyltr_RsmB-F"/>
    <property type="match status" value="1"/>
</dbReference>
<dbReference type="CDD" id="cd02440">
    <property type="entry name" value="AdoMet_MTases"/>
    <property type="match status" value="1"/>
</dbReference>
<dbReference type="PANTHER" id="PTHR22807:SF53">
    <property type="entry name" value="RIBOSOMAL RNA SMALL SUBUNIT METHYLTRANSFERASE B-RELATED"/>
    <property type="match status" value="1"/>
</dbReference>
<sequence length="395" mass="43220">MRPEARIAAAIEVLDEIVGGAAAEKALTSWARRSRFAGSKDRAAVRDHVYHSIRNLSSFQSIAGQTSCGASGRSLMIGACVAQEIPLDTVFTGERHAPHPLTDEERAAITAPPSDDPDMPAWIFESLSNAMGHDVALQQARALSHRGPITLRTNLQKTTRPALMDRLTRAGVDLRENPLAEAALTLVQDRGGLTNLPEFQEGLFEMQDASSQAVVEALDLSRSDHILDFCAGGGGKTLALAARSGKVVTAHDIDAGRMKDLPQRAERAGAQVRIMRDRAHLKPAGFDIILIDAPCSGSGSWRRAPDAKWRLTRERLAELQAIQRDVLMQTVPLASAQGRICYATCSILAEENEVQKDWFLANFDGWAVHQEHHWTVTPDGDGFYLVQFMRENAFD</sequence>
<comment type="caution">
    <text evidence="7">The sequence shown here is derived from an EMBL/GenBank/DDBJ whole genome shotgun (WGS) entry which is preliminary data.</text>
</comment>
<evidence type="ECO:0000256" key="3">
    <source>
        <dbReference type="ARBA" id="ARBA00022691"/>
    </source>
</evidence>
<organism evidence="7 8">
    <name type="scientific">Aliishimia ponticola</name>
    <dbReference type="NCBI Taxonomy" id="2499833"/>
    <lineage>
        <taxon>Bacteria</taxon>
        <taxon>Pseudomonadati</taxon>
        <taxon>Pseudomonadota</taxon>
        <taxon>Alphaproteobacteria</taxon>
        <taxon>Rhodobacterales</taxon>
        <taxon>Paracoccaceae</taxon>
        <taxon>Aliishimia</taxon>
    </lineage>
</organism>
<evidence type="ECO:0000313" key="8">
    <source>
        <dbReference type="Proteomes" id="UP000306602"/>
    </source>
</evidence>
<dbReference type="Gene3D" id="3.40.50.150">
    <property type="entry name" value="Vaccinia Virus protein VP39"/>
    <property type="match status" value="1"/>
</dbReference>
<dbReference type="SUPFAM" id="SSF53335">
    <property type="entry name" value="S-adenosyl-L-methionine-dependent methyltransferases"/>
    <property type="match status" value="1"/>
</dbReference>
<dbReference type="EMBL" id="SRKY01000001">
    <property type="protein sequence ID" value="THH38579.1"/>
    <property type="molecule type" value="Genomic_DNA"/>
</dbReference>
<evidence type="ECO:0000256" key="5">
    <source>
        <dbReference type="PROSITE-ProRule" id="PRU01023"/>
    </source>
</evidence>
<feature type="binding site" evidence="5">
    <location>
        <position position="252"/>
    </location>
    <ligand>
        <name>S-adenosyl-L-methionine</name>
        <dbReference type="ChEBI" id="CHEBI:59789"/>
    </ligand>
</feature>
<dbReference type="Pfam" id="PF22458">
    <property type="entry name" value="RsmF-B_ferredox"/>
    <property type="match status" value="1"/>
</dbReference>
<keyword evidence="3 5" id="KW-0949">S-adenosyl-L-methionine</keyword>
<dbReference type="GO" id="GO:0003723">
    <property type="term" value="F:RNA binding"/>
    <property type="evidence" value="ECO:0007669"/>
    <property type="project" value="UniProtKB-UniRule"/>
</dbReference>
<proteinExistence type="inferred from homology"/>
<evidence type="ECO:0000313" key="7">
    <source>
        <dbReference type="EMBL" id="THH38579.1"/>
    </source>
</evidence>
<dbReference type="PANTHER" id="PTHR22807">
    <property type="entry name" value="NOP2 YEAST -RELATED NOL1/NOP2/FMU SUN DOMAIN-CONTAINING"/>
    <property type="match status" value="1"/>
</dbReference>
<evidence type="ECO:0000256" key="1">
    <source>
        <dbReference type="ARBA" id="ARBA00022603"/>
    </source>
</evidence>
<name>A0A4S4NG61_9RHOB</name>
<keyword evidence="2 5" id="KW-0808">Transferase</keyword>
<evidence type="ECO:0000256" key="4">
    <source>
        <dbReference type="ARBA" id="ARBA00022884"/>
    </source>
</evidence>